<dbReference type="AlphaFoldDB" id="A0A9E8NFG6"/>
<keyword evidence="3" id="KW-1185">Reference proteome</keyword>
<evidence type="ECO:0000313" key="3">
    <source>
        <dbReference type="Proteomes" id="UP001164653"/>
    </source>
</evidence>
<evidence type="ECO:0000313" key="2">
    <source>
        <dbReference type="EMBL" id="WAC13601.1"/>
    </source>
</evidence>
<gene>
    <name evidence="2" type="ORF">ON006_06510</name>
</gene>
<sequence>MAARLRIILTLLVLGFTIGDMLMGQPSNAVYADKQTNDGTAAGLGLTGSYSVTGADNVRNTLASPKPNNSFATLTASSTAGISSAWIQLEFPSEVTSSAGSPTTVYLRTNNNNSSLLGGRLAVTAYDKNNNAVSLVSSTFSTYYLADGTVLISVSPTATFKFVRVTVSSPILFGTNSLQVYYGFYGPTASNTSNPYPFNVVDCGRPNVTTKDHSGLTLGSFEVQNAGDAIDESTTTKSSFVSTGAALLGGHIKQTFFFNGVSNPSDAVRVILSQSGSFLAANVAASVTLQAYSGNSSVGISKLVNDLLDVQLLTLLGGNDNAVTFYFAPKDASGNSVIFDRVELDLNIALLGVGLGANGINVHDVRRSPDVAGASNVSTCSNIGTVALSALSPQFNIGGIGTFSYAWYTDIRSGTLLSSQQTWTALGLNTPGQVDYYVETQKSGTGCIASPRKKVTITVIAPPTSPSIALVP</sequence>
<evidence type="ECO:0000259" key="1">
    <source>
        <dbReference type="Pfam" id="PF19081"/>
    </source>
</evidence>
<dbReference type="RefSeq" id="WP_244819291.1">
    <property type="nucleotide sequence ID" value="NZ_CP112998.1"/>
</dbReference>
<accession>A0A9E8NFG6</accession>
<feature type="domain" description="Ig-like" evidence="1">
    <location>
        <begin position="371"/>
        <end position="459"/>
    </location>
</feature>
<dbReference type="Proteomes" id="UP001164653">
    <property type="component" value="Chromosome"/>
</dbReference>
<proteinExistence type="predicted"/>
<dbReference type="EMBL" id="CP112998">
    <property type="protein sequence ID" value="WAC13601.1"/>
    <property type="molecule type" value="Genomic_DNA"/>
</dbReference>
<dbReference type="KEGG" id="dpf:ON006_06510"/>
<dbReference type="Pfam" id="PF19081">
    <property type="entry name" value="Ig_7"/>
    <property type="match status" value="1"/>
</dbReference>
<dbReference type="InterPro" id="IPR044023">
    <property type="entry name" value="Ig_7"/>
</dbReference>
<name>A0A9E8NFG6_9BACT</name>
<organism evidence="2 3">
    <name type="scientific">Dyadobacter pollutisoli</name>
    <dbReference type="NCBI Taxonomy" id="2910158"/>
    <lineage>
        <taxon>Bacteria</taxon>
        <taxon>Pseudomonadati</taxon>
        <taxon>Bacteroidota</taxon>
        <taxon>Cytophagia</taxon>
        <taxon>Cytophagales</taxon>
        <taxon>Spirosomataceae</taxon>
        <taxon>Dyadobacter</taxon>
    </lineage>
</organism>
<protein>
    <recommendedName>
        <fullName evidence="1">Ig-like domain-containing protein</fullName>
    </recommendedName>
</protein>
<reference evidence="2" key="1">
    <citation type="submission" date="2022-11" db="EMBL/GenBank/DDBJ databases">
        <title>Dyadobacter pollutisoli sp. nov., isolated from plastic dumped soil.</title>
        <authorList>
            <person name="Kim J.M."/>
            <person name="Kim K.R."/>
            <person name="Lee J.K."/>
            <person name="Hao L."/>
            <person name="Jeon C.O."/>
        </authorList>
    </citation>
    <scope>NUCLEOTIDE SEQUENCE</scope>
    <source>
        <strain evidence="2">U1</strain>
    </source>
</reference>